<feature type="transmembrane region" description="Helical" evidence="1">
    <location>
        <begin position="76"/>
        <end position="95"/>
    </location>
</feature>
<dbReference type="EMBL" id="JABVXQ010000004">
    <property type="protein sequence ID" value="KAF6114436.1"/>
    <property type="molecule type" value="Genomic_DNA"/>
</dbReference>
<feature type="transmembrane region" description="Helical" evidence="1">
    <location>
        <begin position="12"/>
        <end position="29"/>
    </location>
</feature>
<dbReference type="Proteomes" id="UP000664940">
    <property type="component" value="Unassembled WGS sequence"/>
</dbReference>
<evidence type="ECO:0000256" key="1">
    <source>
        <dbReference type="SAM" id="Phobius"/>
    </source>
</evidence>
<sequence length="138" mass="15775">MPPSSSSRPVPFVKESCCCFFLIVYLFISREGREEERERERSINVRLLGVVACNPGVYPDWESNLRHFGSQPMLNPLSYASQGLSCCFLCAYLAMVRDLQVHVRISMECVCVCVCVCIPLPPFLLTRTKDSWTRTTVW</sequence>
<keyword evidence="1" id="KW-1133">Transmembrane helix</keyword>
<evidence type="ECO:0000313" key="3">
    <source>
        <dbReference type="Proteomes" id="UP000664940"/>
    </source>
</evidence>
<name>A0A834ARA1_9CHIR</name>
<keyword evidence="1" id="KW-0472">Membrane</keyword>
<gene>
    <name evidence="2" type="ORF">HJG60_010437</name>
</gene>
<accession>A0A834ARA1</accession>
<dbReference type="AlphaFoldDB" id="A0A834ARA1"/>
<organism evidence="2 3">
    <name type="scientific">Phyllostomus discolor</name>
    <name type="common">pale spear-nosed bat</name>
    <dbReference type="NCBI Taxonomy" id="89673"/>
    <lineage>
        <taxon>Eukaryota</taxon>
        <taxon>Metazoa</taxon>
        <taxon>Chordata</taxon>
        <taxon>Craniata</taxon>
        <taxon>Vertebrata</taxon>
        <taxon>Euteleostomi</taxon>
        <taxon>Mammalia</taxon>
        <taxon>Eutheria</taxon>
        <taxon>Laurasiatheria</taxon>
        <taxon>Chiroptera</taxon>
        <taxon>Yangochiroptera</taxon>
        <taxon>Phyllostomidae</taxon>
        <taxon>Phyllostominae</taxon>
        <taxon>Phyllostomus</taxon>
    </lineage>
</organism>
<proteinExistence type="predicted"/>
<protein>
    <submittedName>
        <fullName evidence="2">Uncharacterized protein</fullName>
    </submittedName>
</protein>
<reference evidence="2 3" key="1">
    <citation type="journal article" date="2020" name="Nature">
        <title>Six reference-quality genomes reveal evolution of bat adaptations.</title>
        <authorList>
            <person name="Jebb D."/>
            <person name="Huang Z."/>
            <person name="Pippel M."/>
            <person name="Hughes G.M."/>
            <person name="Lavrichenko K."/>
            <person name="Devanna P."/>
            <person name="Winkler S."/>
            <person name="Jermiin L.S."/>
            <person name="Skirmuntt E.C."/>
            <person name="Katzourakis A."/>
            <person name="Burkitt-Gray L."/>
            <person name="Ray D.A."/>
            <person name="Sullivan K.A.M."/>
            <person name="Roscito J.G."/>
            <person name="Kirilenko B.M."/>
            <person name="Davalos L.M."/>
            <person name="Corthals A.P."/>
            <person name="Power M.L."/>
            <person name="Jones G."/>
            <person name="Ransome R.D."/>
            <person name="Dechmann D.K.N."/>
            <person name="Locatelli A.G."/>
            <person name="Puechmaille S.J."/>
            <person name="Fedrigo O."/>
            <person name="Jarvis E.D."/>
            <person name="Hiller M."/>
            <person name="Vernes S.C."/>
            <person name="Myers E.W."/>
            <person name="Teeling E.C."/>
        </authorList>
    </citation>
    <scope>NUCLEOTIDE SEQUENCE [LARGE SCALE GENOMIC DNA]</scope>
    <source>
        <strain evidence="2">Bat1K_MPI-CBG_1</strain>
    </source>
</reference>
<feature type="transmembrane region" description="Helical" evidence="1">
    <location>
        <begin position="101"/>
        <end position="125"/>
    </location>
</feature>
<keyword evidence="1" id="KW-0812">Transmembrane</keyword>
<comment type="caution">
    <text evidence="2">The sequence shown here is derived from an EMBL/GenBank/DDBJ whole genome shotgun (WGS) entry which is preliminary data.</text>
</comment>
<evidence type="ECO:0000313" key="2">
    <source>
        <dbReference type="EMBL" id="KAF6114436.1"/>
    </source>
</evidence>